<dbReference type="EMBL" id="JANFFA010000004">
    <property type="protein sequence ID" value="MDQ2095499.1"/>
    <property type="molecule type" value="Genomic_DNA"/>
</dbReference>
<evidence type="ECO:0000313" key="1">
    <source>
        <dbReference type="EMBL" id="MDQ2095499.1"/>
    </source>
</evidence>
<dbReference type="AlphaFoldDB" id="A0AAJ1X7A2"/>
<protein>
    <submittedName>
        <fullName evidence="1">DUF2332 family protein</fullName>
    </submittedName>
</protein>
<reference evidence="1" key="1">
    <citation type="submission" date="2022-07" db="EMBL/GenBank/DDBJ databases">
        <authorList>
            <person name="Otstavnykh N."/>
            <person name="Isaeva M."/>
            <person name="Bystritskaya E."/>
        </authorList>
    </citation>
    <scope>NUCLEOTIDE SEQUENCE</scope>
    <source>
        <strain evidence="1">10Alg 79</strain>
    </source>
</reference>
<comment type="caution">
    <text evidence="1">The sequence shown here is derived from an EMBL/GenBank/DDBJ whole genome shotgun (WGS) entry which is preliminary data.</text>
</comment>
<sequence>MILTDAFLRQAIACENLGSPFMGQLLRLLAARWHDGLPLHDKFAAFQGDIGPAGHSLPLRLAGGLHALVLSHRDDALARSYPPFSTDDETLWSAVEQAMRTHADFLDQWCDSPPQTNEIRRSTVLIAAGHTLAARFGMPLVLSELGASGGLNLMWDRFALRIEDQVFGPDYPALTLAPEWEGPLPPATLPEVAARRGVDLNPLDPRRPADALRLLAYLWPDQPERIARTRAAIEVQSARVDRSDAIDWLENRLKERHAGRLHLIYHTVAWQYFPPSAQARGKSLIEQAGAAATDDAPLAWLAMENDGNDLGAALSLRLWPGNETHNIGRADFHGRWIRWAGVN</sequence>
<organism evidence="1 2">
    <name type="scientific">Rhodalgimonas zhirmunskyi</name>
    <dbReference type="NCBI Taxonomy" id="2964767"/>
    <lineage>
        <taxon>Bacteria</taxon>
        <taxon>Pseudomonadati</taxon>
        <taxon>Pseudomonadota</taxon>
        <taxon>Alphaproteobacteria</taxon>
        <taxon>Rhodobacterales</taxon>
        <taxon>Roseobacteraceae</taxon>
        <taxon>Rhodalgimonas</taxon>
    </lineage>
</organism>
<reference evidence="1" key="2">
    <citation type="submission" date="2023-04" db="EMBL/GenBank/DDBJ databases">
        <title>'Rhodoalgimonas zhirmunskyi' gen. nov., isolated from a red alga.</title>
        <authorList>
            <person name="Nedashkovskaya O.I."/>
            <person name="Otstavnykh N.Y."/>
            <person name="Bystritskaya E.P."/>
            <person name="Balabanova L.A."/>
            <person name="Isaeva M.P."/>
        </authorList>
    </citation>
    <scope>NUCLEOTIDE SEQUENCE</scope>
    <source>
        <strain evidence="1">10Alg 79</strain>
    </source>
</reference>
<dbReference type="Pfam" id="PF10094">
    <property type="entry name" value="DUF2332"/>
    <property type="match status" value="1"/>
</dbReference>
<keyword evidence="2" id="KW-1185">Reference proteome</keyword>
<gene>
    <name evidence="1" type="ORF">NOI20_15370</name>
</gene>
<name>A0AAJ1X7A2_9RHOB</name>
<dbReference type="Proteomes" id="UP001227162">
    <property type="component" value="Unassembled WGS sequence"/>
</dbReference>
<dbReference type="InterPro" id="IPR011200">
    <property type="entry name" value="UCP012608"/>
</dbReference>
<dbReference type="RefSeq" id="WP_317627114.1">
    <property type="nucleotide sequence ID" value="NZ_JANFFA010000004.1"/>
</dbReference>
<evidence type="ECO:0000313" key="2">
    <source>
        <dbReference type="Proteomes" id="UP001227162"/>
    </source>
</evidence>
<dbReference type="PIRSF" id="PIRSF012608">
    <property type="entry name" value="UCP012608"/>
    <property type="match status" value="1"/>
</dbReference>
<accession>A0AAJ1X7A2</accession>
<proteinExistence type="predicted"/>